<dbReference type="InterPro" id="IPR019594">
    <property type="entry name" value="Glu/Gly-bd"/>
</dbReference>
<keyword evidence="11" id="KW-1071">Ligand-gated ion channel</keyword>
<reference evidence="15 16" key="2">
    <citation type="submission" date="2019-01" db="EMBL/GenBank/DDBJ databases">
        <title>The decoding of complex shrimp genome reveals the adaptation for benthos swimmer, frequently molting mechanism and breeding impact on genome.</title>
        <authorList>
            <person name="Sun Y."/>
            <person name="Gao Y."/>
            <person name="Yu Y."/>
        </authorList>
    </citation>
    <scope>NUCLEOTIDE SEQUENCE [LARGE SCALE GENOMIC DNA]</scope>
    <source>
        <tissue evidence="15">Muscle</tissue>
    </source>
</reference>
<dbReference type="GO" id="GO:0005886">
    <property type="term" value="C:plasma membrane"/>
    <property type="evidence" value="ECO:0007669"/>
    <property type="project" value="UniProtKB-SubCell"/>
</dbReference>
<keyword evidence="3" id="KW-0813">Transport</keyword>
<comment type="similarity">
    <text evidence="2">Belongs to the glutamate-gated ion channel (TC 1.A.10.1) family.</text>
</comment>
<keyword evidence="6 13" id="KW-1133">Transmembrane helix</keyword>
<name>A0A3R7N6J8_PENVA</name>
<dbReference type="AlphaFoldDB" id="A0A3R7N6J8"/>
<gene>
    <name evidence="15" type="ORF">C7M84_002669</name>
</gene>
<feature type="transmembrane region" description="Helical" evidence="13">
    <location>
        <begin position="407"/>
        <end position="426"/>
    </location>
</feature>
<keyword evidence="10" id="KW-0325">Glycoprotein</keyword>
<evidence type="ECO:0000256" key="10">
    <source>
        <dbReference type="ARBA" id="ARBA00023180"/>
    </source>
</evidence>
<evidence type="ECO:0000256" key="11">
    <source>
        <dbReference type="ARBA" id="ARBA00023286"/>
    </source>
</evidence>
<evidence type="ECO:0000256" key="4">
    <source>
        <dbReference type="ARBA" id="ARBA00022475"/>
    </source>
</evidence>
<keyword evidence="12" id="KW-0407">Ion channel</keyword>
<evidence type="ECO:0000256" key="5">
    <source>
        <dbReference type="ARBA" id="ARBA00022692"/>
    </source>
</evidence>
<evidence type="ECO:0000256" key="9">
    <source>
        <dbReference type="ARBA" id="ARBA00023170"/>
    </source>
</evidence>
<evidence type="ECO:0000313" key="16">
    <source>
        <dbReference type="Proteomes" id="UP000283509"/>
    </source>
</evidence>
<evidence type="ECO:0000256" key="7">
    <source>
        <dbReference type="ARBA" id="ARBA00023065"/>
    </source>
</evidence>
<keyword evidence="4" id="KW-1003">Cell membrane</keyword>
<feature type="transmembrane region" description="Helical" evidence="13">
    <location>
        <begin position="516"/>
        <end position="540"/>
    </location>
</feature>
<protein>
    <submittedName>
        <fullName evidence="15">Variant Ionotropic Glutamate Receptor</fullName>
    </submittedName>
</protein>
<comment type="subcellular location">
    <subcellularLocation>
        <location evidence="1">Cell membrane</location>
        <topology evidence="1">Multi-pass membrane protein</topology>
    </subcellularLocation>
</comment>
<evidence type="ECO:0000313" key="15">
    <source>
        <dbReference type="EMBL" id="ROT78613.1"/>
    </source>
</evidence>
<dbReference type="STRING" id="6689.A0A3R7N6J8"/>
<evidence type="ECO:0000256" key="3">
    <source>
        <dbReference type="ARBA" id="ARBA00022448"/>
    </source>
</evidence>
<dbReference type="InterPro" id="IPR052192">
    <property type="entry name" value="Insect_Ionotropic_Sensory_Rcpt"/>
</dbReference>
<dbReference type="SUPFAM" id="SSF53850">
    <property type="entry name" value="Periplasmic binding protein-like II"/>
    <property type="match status" value="1"/>
</dbReference>
<feature type="transmembrane region" description="Helical" evidence="13">
    <location>
        <begin position="292"/>
        <end position="311"/>
    </location>
</feature>
<dbReference type="PANTHER" id="PTHR42643:SF39">
    <property type="entry name" value="IONOTROPIC RECEPTOR 56A-RELATED"/>
    <property type="match status" value="1"/>
</dbReference>
<evidence type="ECO:0000256" key="2">
    <source>
        <dbReference type="ARBA" id="ARBA00008685"/>
    </source>
</evidence>
<dbReference type="GO" id="GO:0015276">
    <property type="term" value="F:ligand-gated monoatomic ion channel activity"/>
    <property type="evidence" value="ECO:0007669"/>
    <property type="project" value="InterPro"/>
</dbReference>
<dbReference type="Pfam" id="PF00060">
    <property type="entry name" value="Lig_chan"/>
    <property type="match status" value="1"/>
</dbReference>
<dbReference type="SMART" id="SM00918">
    <property type="entry name" value="Lig_chan-Glu_bd"/>
    <property type="match status" value="1"/>
</dbReference>
<dbReference type="InterPro" id="IPR001320">
    <property type="entry name" value="Iontro_rcpt_C"/>
</dbReference>
<evidence type="ECO:0000256" key="6">
    <source>
        <dbReference type="ARBA" id="ARBA00022989"/>
    </source>
</evidence>
<dbReference type="OrthoDB" id="6360753at2759"/>
<evidence type="ECO:0000256" key="1">
    <source>
        <dbReference type="ARBA" id="ARBA00004651"/>
    </source>
</evidence>
<accession>A0A3R7N6J8</accession>
<dbReference type="EMBL" id="QCYY01001354">
    <property type="protein sequence ID" value="ROT78613.1"/>
    <property type="molecule type" value="Genomic_DNA"/>
</dbReference>
<dbReference type="Gene3D" id="1.10.287.70">
    <property type="match status" value="1"/>
</dbReference>
<evidence type="ECO:0000256" key="13">
    <source>
        <dbReference type="SAM" id="Phobius"/>
    </source>
</evidence>
<dbReference type="Pfam" id="PF10613">
    <property type="entry name" value="Lig_chan-Glu_bd"/>
    <property type="match status" value="1"/>
</dbReference>
<dbReference type="GO" id="GO:0050906">
    <property type="term" value="P:detection of stimulus involved in sensory perception"/>
    <property type="evidence" value="ECO:0007669"/>
    <property type="project" value="UniProtKB-ARBA"/>
</dbReference>
<dbReference type="PANTHER" id="PTHR42643">
    <property type="entry name" value="IONOTROPIC RECEPTOR 20A-RELATED"/>
    <property type="match status" value="1"/>
</dbReference>
<evidence type="ECO:0000259" key="14">
    <source>
        <dbReference type="SMART" id="SM00918"/>
    </source>
</evidence>
<keyword evidence="9 15" id="KW-0675">Receptor</keyword>
<dbReference type="Proteomes" id="UP000283509">
    <property type="component" value="Unassembled WGS sequence"/>
</dbReference>
<feature type="transmembrane region" description="Helical" evidence="13">
    <location>
        <begin position="176"/>
        <end position="199"/>
    </location>
</feature>
<dbReference type="Gene3D" id="3.40.190.10">
    <property type="entry name" value="Periplasmic binding protein-like II"/>
    <property type="match status" value="1"/>
</dbReference>
<proteinExistence type="inferred from homology"/>
<comment type="caution">
    <text evidence="15">The sequence shown here is derived from an EMBL/GenBank/DDBJ whole genome shotgun (WGS) entry which is preliminary data.</text>
</comment>
<keyword evidence="8 13" id="KW-0472">Membrane</keyword>
<organism evidence="15 16">
    <name type="scientific">Penaeus vannamei</name>
    <name type="common">Whiteleg shrimp</name>
    <name type="synonym">Litopenaeus vannamei</name>
    <dbReference type="NCBI Taxonomy" id="6689"/>
    <lineage>
        <taxon>Eukaryota</taxon>
        <taxon>Metazoa</taxon>
        <taxon>Ecdysozoa</taxon>
        <taxon>Arthropoda</taxon>
        <taxon>Crustacea</taxon>
        <taxon>Multicrustacea</taxon>
        <taxon>Malacostraca</taxon>
        <taxon>Eumalacostraca</taxon>
        <taxon>Eucarida</taxon>
        <taxon>Decapoda</taxon>
        <taxon>Dendrobranchiata</taxon>
        <taxon>Penaeoidea</taxon>
        <taxon>Penaeidae</taxon>
        <taxon>Penaeus</taxon>
    </lineage>
</organism>
<keyword evidence="5 13" id="KW-0812">Transmembrane</keyword>
<evidence type="ECO:0000256" key="8">
    <source>
        <dbReference type="ARBA" id="ARBA00023136"/>
    </source>
</evidence>
<keyword evidence="16" id="KW-1185">Reference proteome</keyword>
<evidence type="ECO:0000256" key="12">
    <source>
        <dbReference type="ARBA" id="ARBA00023303"/>
    </source>
</evidence>
<reference evidence="15 16" key="1">
    <citation type="submission" date="2018-04" db="EMBL/GenBank/DDBJ databases">
        <authorList>
            <person name="Zhang X."/>
            <person name="Yuan J."/>
            <person name="Li F."/>
            <person name="Xiang J."/>
        </authorList>
    </citation>
    <scope>NUCLEOTIDE SEQUENCE [LARGE SCALE GENOMIC DNA]</scope>
    <source>
        <tissue evidence="15">Muscle</tissue>
    </source>
</reference>
<feature type="domain" description="Ionotropic glutamate receptor L-glutamate and glycine-binding" evidence="14">
    <location>
        <begin position="62"/>
        <end position="122"/>
    </location>
</feature>
<sequence length="548" mass="60355">MSFASADLLDGCCERRPVGVRSREGKASSSLVIREDGSCRSATEMAAEDRKCLVVGVEIMLPQVMVSGPDDDLQVTGYLVDVLKIILAHLGYCYRFVRSPDRIYGTRQPNGTWNGLIGLVQRGEVNMTGYGSWTTEESFQDFSMSEPLAQSSLTVIYRRPGLQPDMAGFVKPFDPLVWLLLLVSLLVVLGATIPVISYYDRLAPRKGADEEQASKDLQLVVKDSVDWTVNVLLCQFGGQGGGCFGLVKSAEYPGADLHRDGSALAERRGLRSSRCVTRLSSPAVSLYPRGDSVRVVICLWLLTTLILATVYRANLKAMLILPKLTLPFDSLESLVDTDIAVLAGTGSLFKEAMENSPEGHPFRRLKKNMIMDKKQRTNITAAMPRFVKGEVATVVPRTVANFLMHSFFLQTYILFIMITPLMHLPLPTPPRRLPSEQEGRCVMYAIPDITSSFPMSFIFAKGSPLKEQIDPVIRRLRQSGIIGYLYQRQLMNASECSGPVELLSRGELRPLALGDFYGVFMLYAGGIALATLAFGLECLLGRLCPGVS</sequence>
<keyword evidence="7" id="KW-0406">Ion transport</keyword>